<keyword evidence="2" id="KW-0732">Signal</keyword>
<organism evidence="3 4">
    <name type="scientific">Pristionchus mayeri</name>
    <dbReference type="NCBI Taxonomy" id="1317129"/>
    <lineage>
        <taxon>Eukaryota</taxon>
        <taxon>Metazoa</taxon>
        <taxon>Ecdysozoa</taxon>
        <taxon>Nematoda</taxon>
        <taxon>Chromadorea</taxon>
        <taxon>Rhabditida</taxon>
        <taxon>Rhabditina</taxon>
        <taxon>Diplogasteromorpha</taxon>
        <taxon>Diplogasteroidea</taxon>
        <taxon>Neodiplogasteridae</taxon>
        <taxon>Pristionchus</taxon>
    </lineage>
</organism>
<keyword evidence="4" id="KW-1185">Reference proteome</keyword>
<feature type="non-terminal residue" evidence="3">
    <location>
        <position position="382"/>
    </location>
</feature>
<feature type="compositionally biased region" description="Low complexity" evidence="1">
    <location>
        <begin position="319"/>
        <end position="330"/>
    </location>
</feature>
<name>A0AAN5I1G4_9BILA</name>
<proteinExistence type="predicted"/>
<evidence type="ECO:0000313" key="3">
    <source>
        <dbReference type="EMBL" id="GMR48269.1"/>
    </source>
</evidence>
<protein>
    <submittedName>
        <fullName evidence="3">Uncharacterized protein</fullName>
    </submittedName>
</protein>
<reference evidence="4" key="1">
    <citation type="submission" date="2022-10" db="EMBL/GenBank/DDBJ databases">
        <title>Genome assembly of Pristionchus species.</title>
        <authorList>
            <person name="Yoshida K."/>
            <person name="Sommer R.J."/>
        </authorList>
    </citation>
    <scope>NUCLEOTIDE SEQUENCE [LARGE SCALE GENOMIC DNA]</scope>
    <source>
        <strain evidence="4">RS5460</strain>
    </source>
</reference>
<gene>
    <name evidence="3" type="ORF">PMAYCL1PPCAC_18464</name>
</gene>
<sequence length="382" mass="41493">LRWGILPWLSLILLLQLSIAEDCIKDIAEDICSVQREGFDGDCERRCMQQYPLRISSRCFLRSSGTLLSFFGIRSFACRCILPSSYCDSNAVLNALSPARLQFSLPAIKLHSTIDRLGVDQSCALSPSPFDLSCSSSFDGCGWQRSQGAEWFSAKEHGILPFSPQEAPSGEYLVAVSQEGFTNISLSTCPGMCSKEDVNVTIRVWRAPWVLVELCFKDEGEAMCAPLKTPNGRTTTEVMPQTNSFSISFRFSNLTMGDSILIDDLSTLFEPCPLSQRMPNSLLSLPPTPHSHIASSPFTASMRPSKLQSLAPSPPSPPGLSILPHPLPSLQGDASIPQSMLPKMIDSSPGGMTEQSFLPIGPPPIRAISIPLSTLPPPPPPP</sequence>
<evidence type="ECO:0000256" key="1">
    <source>
        <dbReference type="SAM" id="MobiDB-lite"/>
    </source>
</evidence>
<evidence type="ECO:0000313" key="4">
    <source>
        <dbReference type="Proteomes" id="UP001328107"/>
    </source>
</evidence>
<feature type="signal peptide" evidence="2">
    <location>
        <begin position="1"/>
        <end position="20"/>
    </location>
</feature>
<evidence type="ECO:0000256" key="2">
    <source>
        <dbReference type="SAM" id="SignalP"/>
    </source>
</evidence>
<feature type="non-terminal residue" evidence="3">
    <location>
        <position position="1"/>
    </location>
</feature>
<accession>A0AAN5I1G4</accession>
<feature type="region of interest" description="Disordered" evidence="1">
    <location>
        <begin position="293"/>
        <end position="382"/>
    </location>
</feature>
<dbReference type="EMBL" id="BTRK01000004">
    <property type="protein sequence ID" value="GMR48269.1"/>
    <property type="molecule type" value="Genomic_DNA"/>
</dbReference>
<comment type="caution">
    <text evidence="3">The sequence shown here is derived from an EMBL/GenBank/DDBJ whole genome shotgun (WGS) entry which is preliminary data.</text>
</comment>
<feature type="chain" id="PRO_5042910044" evidence="2">
    <location>
        <begin position="21"/>
        <end position="382"/>
    </location>
</feature>
<dbReference type="Proteomes" id="UP001328107">
    <property type="component" value="Unassembled WGS sequence"/>
</dbReference>
<dbReference type="AlphaFoldDB" id="A0AAN5I1G4"/>